<dbReference type="AlphaFoldDB" id="A0A8T0G9C2"/>
<dbReference type="Proteomes" id="UP000822688">
    <property type="component" value="Chromosome 12"/>
</dbReference>
<keyword evidence="2" id="KW-1185">Reference proteome</keyword>
<reference evidence="1" key="1">
    <citation type="submission" date="2020-06" db="EMBL/GenBank/DDBJ databases">
        <title>WGS assembly of Ceratodon purpureus strain R40.</title>
        <authorList>
            <person name="Carey S.B."/>
            <person name="Jenkins J."/>
            <person name="Shu S."/>
            <person name="Lovell J.T."/>
            <person name="Sreedasyam A."/>
            <person name="Maumus F."/>
            <person name="Tiley G.P."/>
            <person name="Fernandez-Pozo N."/>
            <person name="Barry K."/>
            <person name="Chen C."/>
            <person name="Wang M."/>
            <person name="Lipzen A."/>
            <person name="Daum C."/>
            <person name="Saski C.A."/>
            <person name="Payton A.C."/>
            <person name="Mcbreen J.C."/>
            <person name="Conrad R.E."/>
            <person name="Kollar L.M."/>
            <person name="Olsson S."/>
            <person name="Huttunen S."/>
            <person name="Landis J.B."/>
            <person name="Wickett N.J."/>
            <person name="Johnson M.G."/>
            <person name="Rensing S.A."/>
            <person name="Grimwood J."/>
            <person name="Schmutz J."/>
            <person name="Mcdaniel S.F."/>
        </authorList>
    </citation>
    <scope>NUCLEOTIDE SEQUENCE</scope>
    <source>
        <strain evidence="1">R40</strain>
    </source>
</reference>
<evidence type="ECO:0000313" key="1">
    <source>
        <dbReference type="EMBL" id="KAG0555067.1"/>
    </source>
</evidence>
<sequence length="250" mass="28870">MTHPKSDGKWEDCGCPLSMGFKDSYKLDLKCGPHICLVSRDEWRKHYILDRHAYVRACKAPEDSLLGLWIERRLQEGRLFVAKPPERPPLPPEPWRFDEPPLLSGPLKGGWRYWEPTDEALSFDNGYTTTQMYDAMLDEFFDLFSVDGLMKKLMLESGEAWILACGTPASTVKVWRRAPIKNDRVFVTADNEFFAMMLQGTTSKQMDTILNNWLKVLDLGVRLKHIRRLLDIRIDSKIRMGGCGHVFSFI</sequence>
<comment type="caution">
    <text evidence="1">The sequence shown here is derived from an EMBL/GenBank/DDBJ whole genome shotgun (WGS) entry which is preliminary data.</text>
</comment>
<organism evidence="1 2">
    <name type="scientific">Ceratodon purpureus</name>
    <name type="common">Fire moss</name>
    <name type="synonym">Dicranum purpureum</name>
    <dbReference type="NCBI Taxonomy" id="3225"/>
    <lineage>
        <taxon>Eukaryota</taxon>
        <taxon>Viridiplantae</taxon>
        <taxon>Streptophyta</taxon>
        <taxon>Embryophyta</taxon>
        <taxon>Bryophyta</taxon>
        <taxon>Bryophytina</taxon>
        <taxon>Bryopsida</taxon>
        <taxon>Dicranidae</taxon>
        <taxon>Pseudoditrichales</taxon>
        <taxon>Ditrichaceae</taxon>
        <taxon>Ceratodon</taxon>
    </lineage>
</organism>
<protein>
    <submittedName>
        <fullName evidence="1">Uncharacterized protein</fullName>
    </submittedName>
</protein>
<evidence type="ECO:0000313" key="2">
    <source>
        <dbReference type="Proteomes" id="UP000822688"/>
    </source>
</evidence>
<proteinExistence type="predicted"/>
<name>A0A8T0G9C2_CERPU</name>
<accession>A0A8T0G9C2</accession>
<dbReference type="EMBL" id="CM026433">
    <property type="protein sequence ID" value="KAG0555067.1"/>
    <property type="molecule type" value="Genomic_DNA"/>
</dbReference>
<gene>
    <name evidence="1" type="ORF">KC19_12G141900</name>
</gene>